<gene>
    <name evidence="2" type="ORF">FHS89_002407</name>
</gene>
<protein>
    <submittedName>
        <fullName evidence="2">ABC-type polysaccharide/polyol phosphate export permease</fullName>
    </submittedName>
</protein>
<evidence type="ECO:0000313" key="2">
    <source>
        <dbReference type="EMBL" id="MBB5516376.1"/>
    </source>
</evidence>
<feature type="transmembrane region" description="Helical" evidence="1">
    <location>
        <begin position="40"/>
        <end position="57"/>
    </location>
</feature>
<keyword evidence="1" id="KW-0472">Membrane</keyword>
<reference evidence="2 3" key="1">
    <citation type="submission" date="2020-08" db="EMBL/GenBank/DDBJ databases">
        <title>Genomic Encyclopedia of Type Strains, Phase IV (KMG-IV): sequencing the most valuable type-strain genomes for metagenomic binning, comparative biology and taxonomic classification.</title>
        <authorList>
            <person name="Goeker M."/>
        </authorList>
    </citation>
    <scope>NUCLEOTIDE SEQUENCE [LARGE SCALE GENOMIC DNA]</scope>
    <source>
        <strain evidence="2 3">DSM 103377</strain>
    </source>
</reference>
<comment type="caution">
    <text evidence="2">The sequence shown here is derived from an EMBL/GenBank/DDBJ whole genome shotgun (WGS) entry which is preliminary data.</text>
</comment>
<name>A0A840X3I9_9RHOB</name>
<keyword evidence="3" id="KW-1185">Reference proteome</keyword>
<feature type="transmembrane region" description="Helical" evidence="1">
    <location>
        <begin position="7"/>
        <end position="28"/>
    </location>
</feature>
<proteinExistence type="predicted"/>
<dbReference type="AlphaFoldDB" id="A0A840X3I9"/>
<sequence>MARNGTGLLLISLVIFLIYFGNVALGAADQAKFLSDVPEMLTLLLSVIFFVAGVLIKEANAPGKSRK</sequence>
<keyword evidence="1" id="KW-0812">Transmembrane</keyword>
<organism evidence="2 3">
    <name type="scientific">Rubricella aquisinus</name>
    <dbReference type="NCBI Taxonomy" id="2028108"/>
    <lineage>
        <taxon>Bacteria</taxon>
        <taxon>Pseudomonadati</taxon>
        <taxon>Pseudomonadota</taxon>
        <taxon>Alphaproteobacteria</taxon>
        <taxon>Rhodobacterales</taxon>
        <taxon>Paracoccaceae</taxon>
        <taxon>Rubricella</taxon>
    </lineage>
</organism>
<keyword evidence="1" id="KW-1133">Transmembrane helix</keyword>
<dbReference type="RefSeq" id="WP_184011932.1">
    <property type="nucleotide sequence ID" value="NZ_JACIJS010000007.1"/>
</dbReference>
<accession>A0A840X3I9</accession>
<dbReference type="EMBL" id="JACIJS010000007">
    <property type="protein sequence ID" value="MBB5516376.1"/>
    <property type="molecule type" value="Genomic_DNA"/>
</dbReference>
<evidence type="ECO:0000313" key="3">
    <source>
        <dbReference type="Proteomes" id="UP000553766"/>
    </source>
</evidence>
<dbReference type="Proteomes" id="UP000553766">
    <property type="component" value="Unassembled WGS sequence"/>
</dbReference>
<evidence type="ECO:0000256" key="1">
    <source>
        <dbReference type="SAM" id="Phobius"/>
    </source>
</evidence>